<evidence type="ECO:0000256" key="8">
    <source>
        <dbReference type="RuleBase" id="RU003905"/>
    </source>
</evidence>
<dbReference type="EMBL" id="KN834789">
    <property type="protein sequence ID" value="KIK57713.1"/>
    <property type="molecule type" value="Genomic_DNA"/>
</dbReference>
<keyword evidence="3" id="KW-0809">Transit peptide</keyword>
<evidence type="ECO:0000313" key="11">
    <source>
        <dbReference type="Proteomes" id="UP000053593"/>
    </source>
</evidence>
<dbReference type="InterPro" id="IPR009000">
    <property type="entry name" value="Transl_B-barrel_sf"/>
</dbReference>
<evidence type="ECO:0000313" key="10">
    <source>
        <dbReference type="EMBL" id="KIK57713.1"/>
    </source>
</evidence>
<dbReference type="HOGENOM" id="CLU_044142_3_1_1"/>
<comment type="subcellular location">
    <subcellularLocation>
        <location evidence="1">Mitochondrion</location>
    </subcellularLocation>
</comment>
<keyword evidence="4 8" id="KW-0689">Ribosomal protein</keyword>
<feature type="region of interest" description="Disordered" evidence="9">
    <location>
        <begin position="28"/>
        <end position="51"/>
    </location>
</feature>
<dbReference type="InterPro" id="IPR019927">
    <property type="entry name" value="Ribosomal_uL3_bac/org-type"/>
</dbReference>
<dbReference type="Gene3D" id="3.30.160.810">
    <property type="match status" value="1"/>
</dbReference>
<dbReference type="InterPro" id="IPR019926">
    <property type="entry name" value="Ribosomal_uL3_CS"/>
</dbReference>
<evidence type="ECO:0000256" key="1">
    <source>
        <dbReference type="ARBA" id="ARBA00004173"/>
    </source>
</evidence>
<dbReference type="SUPFAM" id="SSF50447">
    <property type="entry name" value="Translation proteins"/>
    <property type="match status" value="1"/>
</dbReference>
<reference evidence="10 11" key="1">
    <citation type="submission" date="2014-04" db="EMBL/GenBank/DDBJ databases">
        <title>Evolutionary Origins and Diversification of the Mycorrhizal Mutualists.</title>
        <authorList>
            <consortium name="DOE Joint Genome Institute"/>
            <consortium name="Mycorrhizal Genomics Consortium"/>
            <person name="Kohler A."/>
            <person name="Kuo A."/>
            <person name="Nagy L.G."/>
            <person name="Floudas D."/>
            <person name="Copeland A."/>
            <person name="Barry K.W."/>
            <person name="Cichocki N."/>
            <person name="Veneault-Fourrey C."/>
            <person name="LaButti K."/>
            <person name="Lindquist E.A."/>
            <person name="Lipzen A."/>
            <person name="Lundell T."/>
            <person name="Morin E."/>
            <person name="Murat C."/>
            <person name="Riley R."/>
            <person name="Ohm R."/>
            <person name="Sun H."/>
            <person name="Tunlid A."/>
            <person name="Henrissat B."/>
            <person name="Grigoriev I.V."/>
            <person name="Hibbett D.S."/>
            <person name="Martin F."/>
        </authorList>
    </citation>
    <scope>NUCLEOTIDE SEQUENCE [LARGE SCALE GENOMIC DNA]</scope>
    <source>
        <strain evidence="10 11">FD-317 M1</strain>
    </source>
</reference>
<dbReference type="InterPro" id="IPR000597">
    <property type="entry name" value="Ribosomal_uL3"/>
</dbReference>
<evidence type="ECO:0000256" key="3">
    <source>
        <dbReference type="ARBA" id="ARBA00022946"/>
    </source>
</evidence>
<sequence length="321" mass="34961">MLRLWTLRQSPAQSLLLKCIHSSSSSKASPAAAASTSSDTAQTLPPSKWTPESIRTGLIARKRGMTALWNDQGVRVPVTVLQLDNCQVTANIVTTRQDRSEYHAVQVAATDKPVKTTTRQMLGHFRKAKVNPKRVVKEFQVTPDAHIPVGTTFSAIHFVPGQYVDVIAKSIGKGFQGGMKRWGFKGLRASHGVSISHRKIGSTGAHQDPGRVWPGKKMPARMGGQRITTQNLAVLRVDSALNLIYLRGAIPGVDDAQVMVRDAKKLVAVGRHNQVKGLYEKVLPKGVDDLPFPAGTAEMAKSLPTIIEAPAYRRSPFVPQE</sequence>
<dbReference type="Gene3D" id="2.40.30.10">
    <property type="entry name" value="Translation factors"/>
    <property type="match status" value="1"/>
</dbReference>
<evidence type="ECO:0000256" key="2">
    <source>
        <dbReference type="ARBA" id="ARBA00006540"/>
    </source>
</evidence>
<dbReference type="PANTHER" id="PTHR11229">
    <property type="entry name" value="50S RIBOSOMAL PROTEIN L3"/>
    <property type="match status" value="1"/>
</dbReference>
<keyword evidence="6 8" id="KW-0687">Ribonucleoprotein</keyword>
<keyword evidence="11" id="KW-1185">Reference proteome</keyword>
<evidence type="ECO:0000256" key="7">
    <source>
        <dbReference type="ARBA" id="ARBA00035209"/>
    </source>
</evidence>
<evidence type="ECO:0000256" key="4">
    <source>
        <dbReference type="ARBA" id="ARBA00022980"/>
    </source>
</evidence>
<dbReference type="Proteomes" id="UP000053593">
    <property type="component" value="Unassembled WGS sequence"/>
</dbReference>
<dbReference type="AlphaFoldDB" id="A0A0D0CQJ3"/>
<accession>A0A0D0CQJ3</accession>
<dbReference type="FunFam" id="2.40.30.10:FF:000004">
    <property type="entry name" value="50S ribosomal protein L3"/>
    <property type="match status" value="1"/>
</dbReference>
<dbReference type="NCBIfam" id="TIGR03625">
    <property type="entry name" value="L3_bact"/>
    <property type="match status" value="1"/>
</dbReference>
<proteinExistence type="inferred from homology"/>
<protein>
    <recommendedName>
        <fullName evidence="7">Large ribosomal subunit protein uL3m</fullName>
    </recommendedName>
</protein>
<organism evidence="10 11">
    <name type="scientific">Collybiopsis luxurians FD-317 M1</name>
    <dbReference type="NCBI Taxonomy" id="944289"/>
    <lineage>
        <taxon>Eukaryota</taxon>
        <taxon>Fungi</taxon>
        <taxon>Dikarya</taxon>
        <taxon>Basidiomycota</taxon>
        <taxon>Agaricomycotina</taxon>
        <taxon>Agaricomycetes</taxon>
        <taxon>Agaricomycetidae</taxon>
        <taxon>Agaricales</taxon>
        <taxon>Marasmiineae</taxon>
        <taxon>Omphalotaceae</taxon>
        <taxon>Collybiopsis</taxon>
        <taxon>Collybiopsis luxurians</taxon>
    </lineage>
</organism>
<dbReference type="OrthoDB" id="274683at2759"/>
<evidence type="ECO:0000256" key="5">
    <source>
        <dbReference type="ARBA" id="ARBA00023128"/>
    </source>
</evidence>
<feature type="compositionally biased region" description="Low complexity" evidence="9">
    <location>
        <begin position="28"/>
        <end position="38"/>
    </location>
</feature>
<evidence type="ECO:0000256" key="6">
    <source>
        <dbReference type="ARBA" id="ARBA00023274"/>
    </source>
</evidence>
<evidence type="ECO:0000256" key="9">
    <source>
        <dbReference type="SAM" id="MobiDB-lite"/>
    </source>
</evidence>
<comment type="similarity">
    <text evidence="2 8">Belongs to the universal ribosomal protein uL3 family.</text>
</comment>
<dbReference type="HAMAP" id="MF_01325_B">
    <property type="entry name" value="Ribosomal_uL3_B"/>
    <property type="match status" value="1"/>
</dbReference>
<name>A0A0D0CQJ3_9AGAR</name>
<dbReference type="PANTHER" id="PTHR11229:SF8">
    <property type="entry name" value="LARGE RIBOSOMAL SUBUNIT PROTEIN UL3M"/>
    <property type="match status" value="1"/>
</dbReference>
<keyword evidence="5" id="KW-0496">Mitochondrion</keyword>
<dbReference type="GO" id="GO:0005762">
    <property type="term" value="C:mitochondrial large ribosomal subunit"/>
    <property type="evidence" value="ECO:0007669"/>
    <property type="project" value="TreeGrafter"/>
</dbReference>
<dbReference type="GO" id="GO:0006412">
    <property type="term" value="P:translation"/>
    <property type="evidence" value="ECO:0007669"/>
    <property type="project" value="InterPro"/>
</dbReference>
<gene>
    <name evidence="10" type="ORF">GYMLUDRAFT_246705</name>
</gene>
<dbReference type="GO" id="GO:0003735">
    <property type="term" value="F:structural constituent of ribosome"/>
    <property type="evidence" value="ECO:0007669"/>
    <property type="project" value="InterPro"/>
</dbReference>
<dbReference type="Pfam" id="PF00297">
    <property type="entry name" value="Ribosomal_L3"/>
    <property type="match status" value="1"/>
</dbReference>
<dbReference type="PROSITE" id="PS00474">
    <property type="entry name" value="RIBOSOMAL_L3"/>
    <property type="match status" value="1"/>
</dbReference>